<dbReference type="SUPFAM" id="SSF48452">
    <property type="entry name" value="TPR-like"/>
    <property type="match status" value="1"/>
</dbReference>
<gene>
    <name evidence="2" type="ORF">C6C11_16010</name>
</gene>
<dbReference type="PROSITE" id="PS50005">
    <property type="entry name" value="TPR"/>
    <property type="match status" value="1"/>
</dbReference>
<dbReference type="SMART" id="SM00028">
    <property type="entry name" value="TPR"/>
    <property type="match status" value="3"/>
</dbReference>
<feature type="repeat" description="TPR" evidence="1">
    <location>
        <begin position="291"/>
        <end position="324"/>
    </location>
</feature>
<dbReference type="EMBL" id="PUTQ01000023">
    <property type="protein sequence ID" value="RCF47850.1"/>
    <property type="molecule type" value="Genomic_DNA"/>
</dbReference>
<dbReference type="Pfam" id="PF02810">
    <property type="entry name" value="SEC-C"/>
    <property type="match status" value="1"/>
</dbReference>
<evidence type="ECO:0000313" key="3">
    <source>
        <dbReference type="Proteomes" id="UP000253075"/>
    </source>
</evidence>
<name>A0ABD7G5J0_AERHY</name>
<dbReference type="AlphaFoldDB" id="A0ABD7G5J0"/>
<proteinExistence type="predicted"/>
<evidence type="ECO:0008006" key="4">
    <source>
        <dbReference type="Google" id="ProtNLM"/>
    </source>
</evidence>
<keyword evidence="1" id="KW-0802">TPR repeat</keyword>
<organism evidence="2 3">
    <name type="scientific">Aeromonas hydrophila</name>
    <dbReference type="NCBI Taxonomy" id="644"/>
    <lineage>
        <taxon>Bacteria</taxon>
        <taxon>Pseudomonadati</taxon>
        <taxon>Pseudomonadota</taxon>
        <taxon>Gammaproteobacteria</taxon>
        <taxon>Aeromonadales</taxon>
        <taxon>Aeromonadaceae</taxon>
        <taxon>Aeromonas</taxon>
    </lineage>
</organism>
<dbReference type="InterPro" id="IPR004027">
    <property type="entry name" value="SEC_C_motif"/>
</dbReference>
<dbReference type="InterPro" id="IPR019734">
    <property type="entry name" value="TPR_rpt"/>
</dbReference>
<evidence type="ECO:0000256" key="1">
    <source>
        <dbReference type="PROSITE-ProRule" id="PRU00339"/>
    </source>
</evidence>
<accession>A0ABD7G5J0</accession>
<dbReference type="InterPro" id="IPR011990">
    <property type="entry name" value="TPR-like_helical_dom_sf"/>
</dbReference>
<dbReference type="Gene3D" id="1.25.40.10">
    <property type="entry name" value="Tetratricopeptide repeat domain"/>
    <property type="match status" value="1"/>
</dbReference>
<comment type="caution">
    <text evidence="2">The sequence shown here is derived from an EMBL/GenBank/DDBJ whole genome shotgun (WGS) entry which is preliminary data.</text>
</comment>
<reference evidence="3" key="2">
    <citation type="submission" date="2018-02" db="EMBL/GenBank/DDBJ databases">
        <title>Phenotypic characterization and whole genome analysis of multidrug-resistant, extended-spectrum beta-lactamase-producing bacteria isolated from dogs in Germany.</title>
        <authorList>
            <person name="Williamson C."/>
        </authorList>
    </citation>
    <scope>NUCLEOTIDE SEQUENCE [LARGE SCALE GENOMIC DNA]</scope>
    <source>
        <strain evidence="3">AFG_SD03_1510_Ahy_093</strain>
    </source>
</reference>
<evidence type="ECO:0000313" key="2">
    <source>
        <dbReference type="EMBL" id="RCF47850.1"/>
    </source>
</evidence>
<reference evidence="2 3" key="1">
    <citation type="journal article" date="2018" name="PLoS ONE">
        <title>Phenotypic characterization and whole genome analysis of extended-spectrum beta-lactamase-producing bacteria isolated from dogs in Germany.</title>
        <authorList>
            <person name="Boehmer T."/>
            <person name="Vogler A.J."/>
            <person name="Thomas A."/>
            <person name="Sauer S."/>
            <person name="Hergenroether M."/>
            <person name="Straubinger R.K."/>
            <person name="Birdsell D."/>
            <person name="Keim P."/>
            <person name="Sahl J.W."/>
            <person name="Williamson C.H."/>
            <person name="Riehm J.M."/>
        </authorList>
    </citation>
    <scope>NUCLEOTIDE SEQUENCE [LARGE SCALE GENOMIC DNA]</scope>
    <source>
        <strain evidence="2 3">AFG_SD03_1510_Ahy_093</strain>
    </source>
</reference>
<protein>
    <recommendedName>
        <fullName evidence="4">Tetratricopeptide repeat protein</fullName>
    </recommendedName>
</protein>
<dbReference type="Pfam" id="PF13181">
    <property type="entry name" value="TPR_8"/>
    <property type="match status" value="1"/>
</dbReference>
<sequence length="467" mass="53946">MSVRRARYQPPLNSQCLCGSGLKFKRCCLGDNDIACSLYIDKANELMKKKDYKNALRYVRHGITNYTILHKTNTEPYIVIQNEGAFKLLELDIKALSELTENLLFCYRGLSDYSSLGCDLERLRRNIFDIRWQRKITYYQILALLGDNWSNEVGKKEFKKLMPLHEEDDIEIIQLYFHFYSEEIPFKRKVDLLDNLIKEIKTHSQKLQYQVAKAVQYLCIGDDSEAESLIEKAIETYELSEQNNNLYGCMQHARALSLLGDIKHSAELKAQAIKAFESLLNDDSWTDVGIANIYFELGKCLYHIKEFKKSIDIYQKSIDIDDSIIVKVFISQSELELNDKNAINTIEDVEQSLLMLSNAERLDFIFTYAAISIAFKQSEMIDRSFHYLADLSSLEPIFEKQKSTLLTEISSIYSAGKLEQQSSILKKLKSLFHIANRYIILQPNIAGVGININQIFSDLEVKSEKKE</sequence>
<dbReference type="Proteomes" id="UP000253075">
    <property type="component" value="Unassembled WGS sequence"/>
</dbReference>